<dbReference type="InterPro" id="IPR037522">
    <property type="entry name" value="HD_GYP_dom"/>
</dbReference>
<dbReference type="Pfam" id="PF00072">
    <property type="entry name" value="Response_reg"/>
    <property type="match status" value="1"/>
</dbReference>
<evidence type="ECO:0000259" key="4">
    <source>
        <dbReference type="PROSITE" id="PS50110"/>
    </source>
</evidence>
<dbReference type="PROSITE" id="PS51832">
    <property type="entry name" value="HD_GYP"/>
    <property type="match status" value="1"/>
</dbReference>
<feature type="modified residue" description="4-aspartylphosphate" evidence="3">
    <location>
        <position position="56"/>
    </location>
</feature>
<dbReference type="Pfam" id="PF13487">
    <property type="entry name" value="HD_5"/>
    <property type="match status" value="1"/>
</dbReference>
<evidence type="ECO:0000313" key="8">
    <source>
        <dbReference type="Proteomes" id="UP000276301"/>
    </source>
</evidence>
<dbReference type="Gene3D" id="3.30.70.270">
    <property type="match status" value="1"/>
</dbReference>
<dbReference type="Gene3D" id="1.10.3210.10">
    <property type="entry name" value="Hypothetical protein af1432"/>
    <property type="match status" value="1"/>
</dbReference>
<dbReference type="EMBL" id="RCHT01000038">
    <property type="protein sequence ID" value="RLL08034.1"/>
    <property type="molecule type" value="Genomic_DNA"/>
</dbReference>
<dbReference type="GO" id="GO:0000160">
    <property type="term" value="P:phosphorelay signal transduction system"/>
    <property type="evidence" value="ECO:0007669"/>
    <property type="project" value="InterPro"/>
</dbReference>
<gene>
    <name evidence="7" type="ORF">D4A47_12685</name>
</gene>
<dbReference type="SUPFAM" id="SSF55073">
    <property type="entry name" value="Nucleotide cyclase"/>
    <property type="match status" value="1"/>
</dbReference>
<evidence type="ECO:0000256" key="2">
    <source>
        <dbReference type="ARBA" id="ARBA00024867"/>
    </source>
</evidence>
<dbReference type="InterPro" id="IPR029787">
    <property type="entry name" value="Nucleotide_cyclase"/>
</dbReference>
<evidence type="ECO:0000259" key="5">
    <source>
        <dbReference type="PROSITE" id="PS50887"/>
    </source>
</evidence>
<dbReference type="SMART" id="SM00267">
    <property type="entry name" value="GGDEF"/>
    <property type="match status" value="1"/>
</dbReference>
<keyword evidence="3" id="KW-0597">Phosphoprotein</keyword>
<dbReference type="CDD" id="cd00077">
    <property type="entry name" value="HDc"/>
    <property type="match status" value="1"/>
</dbReference>
<dbReference type="PROSITE" id="PS50110">
    <property type="entry name" value="RESPONSE_REGULATORY"/>
    <property type="match status" value="1"/>
</dbReference>
<dbReference type="InterPro" id="IPR000160">
    <property type="entry name" value="GGDEF_dom"/>
</dbReference>
<dbReference type="NCBIfam" id="TIGR00254">
    <property type="entry name" value="GGDEF"/>
    <property type="match status" value="1"/>
</dbReference>
<dbReference type="SUPFAM" id="SSF109604">
    <property type="entry name" value="HD-domain/PDEase-like"/>
    <property type="match status" value="1"/>
</dbReference>
<keyword evidence="8" id="KW-1185">Reference proteome</keyword>
<dbReference type="SMART" id="SM00448">
    <property type="entry name" value="REC"/>
    <property type="match status" value="1"/>
</dbReference>
<protein>
    <recommendedName>
        <fullName evidence="1">Stage 0 sporulation protein A homolog</fullName>
    </recommendedName>
</protein>
<reference evidence="7 8" key="1">
    <citation type="submission" date="2018-10" db="EMBL/GenBank/DDBJ databases">
        <title>Anaerotruncus faecis sp. nov., isolated from human feces.</title>
        <authorList>
            <person name="Wang Y.-J."/>
        </authorList>
    </citation>
    <scope>NUCLEOTIDE SEQUENCE [LARGE SCALE GENOMIC DNA]</scope>
    <source>
        <strain evidence="7 8">22A2-44</strain>
    </source>
</reference>
<comment type="caution">
    <text evidence="7">The sequence shown here is derived from an EMBL/GenBank/DDBJ whole genome shotgun (WGS) entry which is preliminary data.</text>
</comment>
<evidence type="ECO:0000256" key="3">
    <source>
        <dbReference type="PROSITE-ProRule" id="PRU00169"/>
    </source>
</evidence>
<dbReference type="PANTHER" id="PTHR45228">
    <property type="entry name" value="CYCLIC DI-GMP PHOSPHODIESTERASE TM_0186-RELATED"/>
    <property type="match status" value="1"/>
</dbReference>
<accession>A0A498CXC2</accession>
<feature type="domain" description="Response regulatory" evidence="4">
    <location>
        <begin position="6"/>
        <end position="123"/>
    </location>
</feature>
<dbReference type="CDD" id="cd01949">
    <property type="entry name" value="GGDEF"/>
    <property type="match status" value="1"/>
</dbReference>
<evidence type="ECO:0000313" key="7">
    <source>
        <dbReference type="EMBL" id="RLL08034.1"/>
    </source>
</evidence>
<dbReference type="SUPFAM" id="SSF52172">
    <property type="entry name" value="CheY-like"/>
    <property type="match status" value="1"/>
</dbReference>
<dbReference type="Gene3D" id="3.40.50.2300">
    <property type="match status" value="1"/>
</dbReference>
<dbReference type="Pfam" id="PF00990">
    <property type="entry name" value="GGDEF"/>
    <property type="match status" value="1"/>
</dbReference>
<dbReference type="InterPro" id="IPR011006">
    <property type="entry name" value="CheY-like_superfamily"/>
</dbReference>
<dbReference type="InterPro" id="IPR003607">
    <property type="entry name" value="HD/PDEase_dom"/>
</dbReference>
<dbReference type="InterPro" id="IPR043128">
    <property type="entry name" value="Rev_trsase/Diguanyl_cyclase"/>
</dbReference>
<comment type="function">
    <text evidence="2">May play the central regulatory role in sporulation. It may be an element of the effector pathway responsible for the activation of sporulation genes in response to nutritional stress. Spo0A may act in concert with spo0H (a sigma factor) to control the expression of some genes that are critical to the sporulation process.</text>
</comment>
<dbReference type="AlphaFoldDB" id="A0A498CXC2"/>
<name>A0A498CXC2_9FIRM</name>
<dbReference type="Proteomes" id="UP000276301">
    <property type="component" value="Unassembled WGS sequence"/>
</dbReference>
<sequence length="680" mass="76886">MKKQGMILIVDDTEMNRSLLADMLSEDYEILEAANGVEAAAILHQYSEELALVLLDIVMPEMDGFEVLALMNKNGWIGHIPVITISSETASTYIDHAYDLGATDYISRPFDEKTVQRRVRNTIMLYSKQKALEGMVAEQIVEKERNNFLMVEILSNIVEFRNGESGLHVLHIRTLTEIFLRKLQEITDRYPLTAARSALIVNASALHDVGKISIPEEILNKPGPLTPAEYEVMKTHCALGAQIMEDALLRHKEELLQVAYNICRWHHERYDGGGYPDGLRGEEIPVEAQVVALADVYDALTSTRVYKQAFPHGVAMRMIMGGECGVFNPLLLQCLRELGPRLDDELRLRSLNDVSEANIRELSTQAIAGSKVSNRTLTLLEQERTKYQFFASMSNEIQFEYSYQSDLLTLSEWGARQLGLNVLIEHPEQNGELQGIFLIADYLDLQDRLRRATPEKPIVSGTYCLNVKGERRWYKAVARPLWEGNGTEQVGVIGKFVDDHEEQLRLERLKRMAEQDSLTRLNNHAAARRWIQMALSGGDRPYAMVLFDLDNFKEANDRYGHMFGDEVLKHVAQLVQKSVRSGNIAARIGGDEFLIFLEYSGEIEPVIRQIFAALHGEYQSFEILISMGIALSPENGTQYDALFHAADQALYVAKKGGKDRYRFYDDSMQGVLSVLSPMDA</sequence>
<dbReference type="InterPro" id="IPR001789">
    <property type="entry name" value="Sig_transdc_resp-reg_receiver"/>
</dbReference>
<feature type="domain" description="GGDEF" evidence="5">
    <location>
        <begin position="540"/>
        <end position="666"/>
    </location>
</feature>
<dbReference type="PANTHER" id="PTHR45228:SF5">
    <property type="entry name" value="CYCLIC DI-GMP PHOSPHODIESTERASE VC_1348-RELATED"/>
    <property type="match status" value="1"/>
</dbReference>
<evidence type="ECO:0000259" key="6">
    <source>
        <dbReference type="PROSITE" id="PS51832"/>
    </source>
</evidence>
<organism evidence="7 8">
    <name type="scientific">Anaerotruncus massiliensis</name>
    <name type="common">ex Liu et al. 2021</name>
    <dbReference type="NCBI Taxonomy" id="2321404"/>
    <lineage>
        <taxon>Bacteria</taxon>
        <taxon>Bacillati</taxon>
        <taxon>Bacillota</taxon>
        <taxon>Clostridia</taxon>
        <taxon>Eubacteriales</taxon>
        <taxon>Oscillospiraceae</taxon>
        <taxon>Anaerotruncus</taxon>
    </lineage>
</organism>
<feature type="domain" description="HD-GYP" evidence="6">
    <location>
        <begin position="143"/>
        <end position="351"/>
    </location>
</feature>
<dbReference type="InterPro" id="IPR052020">
    <property type="entry name" value="Cyclic_di-GMP/3'3'-cGAMP_PDE"/>
</dbReference>
<evidence type="ECO:0000256" key="1">
    <source>
        <dbReference type="ARBA" id="ARBA00018672"/>
    </source>
</evidence>
<dbReference type="PROSITE" id="PS50887">
    <property type="entry name" value="GGDEF"/>
    <property type="match status" value="1"/>
</dbReference>
<proteinExistence type="predicted"/>